<evidence type="ECO:0000313" key="1">
    <source>
        <dbReference type="EMBL" id="KAH7666750.1"/>
    </source>
</evidence>
<accession>A0ACB7V0K0</accession>
<evidence type="ECO:0000313" key="2">
    <source>
        <dbReference type="Proteomes" id="UP000827976"/>
    </source>
</evidence>
<organism evidence="1 2">
    <name type="scientific">Dioscorea alata</name>
    <name type="common">Purple yam</name>
    <dbReference type="NCBI Taxonomy" id="55571"/>
    <lineage>
        <taxon>Eukaryota</taxon>
        <taxon>Viridiplantae</taxon>
        <taxon>Streptophyta</taxon>
        <taxon>Embryophyta</taxon>
        <taxon>Tracheophyta</taxon>
        <taxon>Spermatophyta</taxon>
        <taxon>Magnoliopsida</taxon>
        <taxon>Liliopsida</taxon>
        <taxon>Dioscoreales</taxon>
        <taxon>Dioscoreaceae</taxon>
        <taxon>Dioscorea</taxon>
    </lineage>
</organism>
<name>A0ACB7V0K0_DIOAL</name>
<protein>
    <submittedName>
        <fullName evidence="1">Uncharacterized protein</fullName>
    </submittedName>
</protein>
<gene>
    <name evidence="1" type="ORF">IHE45_12G016600</name>
</gene>
<proteinExistence type="predicted"/>
<comment type="caution">
    <text evidence="1">The sequence shown here is derived from an EMBL/GenBank/DDBJ whole genome shotgun (WGS) entry which is preliminary data.</text>
</comment>
<reference evidence="2" key="1">
    <citation type="journal article" date="2022" name="Nat. Commun.">
        <title>Chromosome evolution and the genetic basis of agronomically important traits in greater yam.</title>
        <authorList>
            <person name="Bredeson J.V."/>
            <person name="Lyons J.B."/>
            <person name="Oniyinde I.O."/>
            <person name="Okereke N.R."/>
            <person name="Kolade O."/>
            <person name="Nnabue I."/>
            <person name="Nwadili C.O."/>
            <person name="Hribova E."/>
            <person name="Parker M."/>
            <person name="Nwogha J."/>
            <person name="Shu S."/>
            <person name="Carlson J."/>
            <person name="Kariba R."/>
            <person name="Muthemba S."/>
            <person name="Knop K."/>
            <person name="Barton G.J."/>
            <person name="Sherwood A.V."/>
            <person name="Lopez-Montes A."/>
            <person name="Asiedu R."/>
            <person name="Jamnadass R."/>
            <person name="Muchugi A."/>
            <person name="Goodstein D."/>
            <person name="Egesi C.N."/>
            <person name="Featherston J."/>
            <person name="Asfaw A."/>
            <person name="Simpson G.G."/>
            <person name="Dolezel J."/>
            <person name="Hendre P.S."/>
            <person name="Van Deynze A."/>
            <person name="Kumar P.L."/>
            <person name="Obidiegwu J.E."/>
            <person name="Bhattacharjee R."/>
            <person name="Rokhsar D.S."/>
        </authorList>
    </citation>
    <scope>NUCLEOTIDE SEQUENCE [LARGE SCALE GENOMIC DNA]</scope>
    <source>
        <strain evidence="2">cv. TDa95/00328</strain>
    </source>
</reference>
<keyword evidence="2" id="KW-1185">Reference proteome</keyword>
<dbReference type="Proteomes" id="UP000827976">
    <property type="component" value="Chromosome 12"/>
</dbReference>
<dbReference type="EMBL" id="CM037022">
    <property type="protein sequence ID" value="KAH7666750.1"/>
    <property type="molecule type" value="Genomic_DNA"/>
</dbReference>
<sequence>MVHLALSLWASSCFFKLLPLLLTLSSCANVNLLERDCFISVATLSFGPFYCKFVLCPSNFGVHPFGAKSVPTMHWFLNSVDVVEMSSLFFNFYTKPYCIQIINGYCIRLFVNIYSYQ</sequence>